<dbReference type="PANTHER" id="PTHR10509:SF85">
    <property type="entry name" value="O-METHYLTRANSFERASE RV1220C-RELATED"/>
    <property type="match status" value="1"/>
</dbReference>
<evidence type="ECO:0000313" key="5">
    <source>
        <dbReference type="EMBL" id="MEJ2867523.1"/>
    </source>
</evidence>
<keyword evidence="1 5" id="KW-0489">Methyltransferase</keyword>
<sequence>MSEDGGREGTRRARTPLRVVGPEQAPSATPTPPAAPAAPPSPPRTSTRPRDDAGRRHGHRPGRATARIPVYPRVPTGPLRLPSTTFPSRRGADDEAATTAHPLPRLVDPDAPTPPEEDVDTATTAVVATADLDPDDGERERLRARAEHFSPEDEVLAAARERAAEHGIVPVGVGAAAALTFLASAGRARAVVEIGSGAGVGTVSLLRGMPPEGLLTSIDTEVAHQRLARLTCAEAGYGAGRVRMITGRALDVLPRLSDAAYDLVLVDAATVEYPRYLAEAVRLLRPGGVVALDNVCWTGRITDPARRDAVSAALRETVRAVRTDERLAPLLLPVSDGLLCASLLG</sequence>
<dbReference type="PROSITE" id="PS51682">
    <property type="entry name" value="SAM_OMT_I"/>
    <property type="match status" value="1"/>
</dbReference>
<proteinExistence type="predicted"/>
<dbReference type="EMBL" id="JBBEGN010000002">
    <property type="protein sequence ID" value="MEJ2867523.1"/>
    <property type="molecule type" value="Genomic_DNA"/>
</dbReference>
<feature type="compositionally biased region" description="Basic and acidic residues" evidence="4">
    <location>
        <begin position="1"/>
        <end position="11"/>
    </location>
</feature>
<accession>A0ABU8MKR6</accession>
<dbReference type="InterPro" id="IPR050362">
    <property type="entry name" value="Cation-dep_OMT"/>
</dbReference>
<dbReference type="Gene3D" id="3.40.50.150">
    <property type="entry name" value="Vaccinia Virus protein VP39"/>
    <property type="match status" value="1"/>
</dbReference>
<organism evidence="5 6">
    <name type="scientific">Actinomycetospora aurantiaca</name>
    <dbReference type="NCBI Taxonomy" id="3129233"/>
    <lineage>
        <taxon>Bacteria</taxon>
        <taxon>Bacillati</taxon>
        <taxon>Actinomycetota</taxon>
        <taxon>Actinomycetes</taxon>
        <taxon>Pseudonocardiales</taxon>
        <taxon>Pseudonocardiaceae</taxon>
        <taxon>Actinomycetospora</taxon>
    </lineage>
</organism>
<dbReference type="EC" id="2.1.1.-" evidence="5"/>
<evidence type="ECO:0000256" key="2">
    <source>
        <dbReference type="ARBA" id="ARBA00022679"/>
    </source>
</evidence>
<dbReference type="InterPro" id="IPR029063">
    <property type="entry name" value="SAM-dependent_MTases_sf"/>
</dbReference>
<dbReference type="Proteomes" id="UP001385809">
    <property type="component" value="Unassembled WGS sequence"/>
</dbReference>
<gene>
    <name evidence="5" type="ORF">WCD74_07080</name>
</gene>
<keyword evidence="6" id="KW-1185">Reference proteome</keyword>
<reference evidence="5 6" key="1">
    <citation type="submission" date="2024-03" db="EMBL/GenBank/DDBJ databases">
        <title>Actinomycetospora sp. OC33-EN08, a novel actinomycete isolated from wild orchid (Aerides multiflora).</title>
        <authorList>
            <person name="Suriyachadkun C."/>
        </authorList>
    </citation>
    <scope>NUCLEOTIDE SEQUENCE [LARGE SCALE GENOMIC DNA]</scope>
    <source>
        <strain evidence="5 6">OC33-EN08</strain>
    </source>
</reference>
<dbReference type="SUPFAM" id="SSF53335">
    <property type="entry name" value="S-adenosyl-L-methionine-dependent methyltransferases"/>
    <property type="match status" value="1"/>
</dbReference>
<keyword evidence="2 5" id="KW-0808">Transferase</keyword>
<keyword evidence="3" id="KW-0949">S-adenosyl-L-methionine</keyword>
<dbReference type="GO" id="GO:0032259">
    <property type="term" value="P:methylation"/>
    <property type="evidence" value="ECO:0007669"/>
    <property type="project" value="UniProtKB-KW"/>
</dbReference>
<dbReference type="PANTHER" id="PTHR10509">
    <property type="entry name" value="O-METHYLTRANSFERASE-RELATED"/>
    <property type="match status" value="1"/>
</dbReference>
<evidence type="ECO:0000313" key="6">
    <source>
        <dbReference type="Proteomes" id="UP001385809"/>
    </source>
</evidence>
<protein>
    <submittedName>
        <fullName evidence="5">O-methyltransferase</fullName>
        <ecNumber evidence="5">2.1.1.-</ecNumber>
    </submittedName>
</protein>
<comment type="caution">
    <text evidence="5">The sequence shown here is derived from an EMBL/GenBank/DDBJ whole genome shotgun (WGS) entry which is preliminary data.</text>
</comment>
<evidence type="ECO:0000256" key="3">
    <source>
        <dbReference type="ARBA" id="ARBA00022691"/>
    </source>
</evidence>
<evidence type="ECO:0000256" key="4">
    <source>
        <dbReference type="SAM" id="MobiDB-lite"/>
    </source>
</evidence>
<dbReference type="Pfam" id="PF01596">
    <property type="entry name" value="Methyltransf_3"/>
    <property type="match status" value="1"/>
</dbReference>
<dbReference type="CDD" id="cd02440">
    <property type="entry name" value="AdoMet_MTases"/>
    <property type="match status" value="1"/>
</dbReference>
<dbReference type="RefSeq" id="WP_337694121.1">
    <property type="nucleotide sequence ID" value="NZ_JBBEGN010000002.1"/>
</dbReference>
<dbReference type="GO" id="GO:0008168">
    <property type="term" value="F:methyltransferase activity"/>
    <property type="evidence" value="ECO:0007669"/>
    <property type="project" value="UniProtKB-KW"/>
</dbReference>
<name>A0ABU8MKR6_9PSEU</name>
<feature type="region of interest" description="Disordered" evidence="4">
    <location>
        <begin position="1"/>
        <end position="120"/>
    </location>
</feature>
<dbReference type="InterPro" id="IPR002935">
    <property type="entry name" value="SAM_O-MeTrfase"/>
</dbReference>
<evidence type="ECO:0000256" key="1">
    <source>
        <dbReference type="ARBA" id="ARBA00022603"/>
    </source>
</evidence>
<feature type="compositionally biased region" description="Pro residues" evidence="4">
    <location>
        <begin position="29"/>
        <end position="43"/>
    </location>
</feature>